<protein>
    <submittedName>
        <fullName evidence="3">Uncharacterized protein</fullName>
    </submittedName>
</protein>
<gene>
    <name evidence="3" type="ORF">D9619_012126</name>
</gene>
<keyword evidence="2" id="KW-1133">Transmembrane helix</keyword>
<proteinExistence type="predicted"/>
<comment type="caution">
    <text evidence="3">The sequence shown here is derived from an EMBL/GenBank/DDBJ whole genome shotgun (WGS) entry which is preliminary data.</text>
</comment>
<evidence type="ECO:0000256" key="2">
    <source>
        <dbReference type="SAM" id="Phobius"/>
    </source>
</evidence>
<feature type="compositionally biased region" description="Basic and acidic residues" evidence="1">
    <location>
        <begin position="77"/>
        <end position="94"/>
    </location>
</feature>
<name>A0A8H5B7K9_9AGAR</name>
<keyword evidence="4" id="KW-1185">Reference proteome</keyword>
<keyword evidence="2" id="KW-0472">Membrane</keyword>
<feature type="region of interest" description="Disordered" evidence="1">
    <location>
        <begin position="22"/>
        <end position="52"/>
    </location>
</feature>
<feature type="region of interest" description="Disordered" evidence="1">
    <location>
        <begin position="72"/>
        <end position="96"/>
    </location>
</feature>
<keyword evidence="2" id="KW-0812">Transmembrane</keyword>
<feature type="transmembrane region" description="Helical" evidence="2">
    <location>
        <begin position="351"/>
        <end position="374"/>
    </location>
</feature>
<evidence type="ECO:0000313" key="4">
    <source>
        <dbReference type="Proteomes" id="UP000567179"/>
    </source>
</evidence>
<evidence type="ECO:0000256" key="1">
    <source>
        <dbReference type="SAM" id="MobiDB-lite"/>
    </source>
</evidence>
<accession>A0A8H5B7K9</accession>
<sequence length="425" mass="45686">MLAGTIKTRPIVRNTMYCAMSQGTAESHHQKPSPLAALDDIPSTPAEPHLTPSPFKKKFSLASISANFQGTESAVDNVRDDDPPHPTADAKGEGKVYTPIATPVASTPDLSPEALSEVVHRDSELTSAPREVTYPGRLNSPDICEPESPSVNLAHRRAKSGGSTGEFGRTVKPFCVDDAQLSYANSMEALSNDFAEHVFPESPLFPTDIPKSEMNIPYPSISVSLRRAKSLDIYTFHEDVAPLKFPVDIEVPADKKVDTLAENAPAGLSPVVEIIESPIVENRSSWLHLAKTVQRAAKHLSDDEDLSPVVLFQALGPIVFLLYGIASGVLLKRYHNELNAAMGLPGAMKPIAMFLTVVVGALITLITLKLTILVTTSLLKTFSEMDLEATFHKGECVDADGKVVGESDLLIGSFLFASPSLPVVA</sequence>
<dbReference type="AlphaFoldDB" id="A0A8H5B7K9"/>
<reference evidence="3 4" key="1">
    <citation type="journal article" date="2020" name="ISME J.">
        <title>Uncovering the hidden diversity of litter-decomposition mechanisms in mushroom-forming fungi.</title>
        <authorList>
            <person name="Floudas D."/>
            <person name="Bentzer J."/>
            <person name="Ahren D."/>
            <person name="Johansson T."/>
            <person name="Persson P."/>
            <person name="Tunlid A."/>
        </authorList>
    </citation>
    <scope>NUCLEOTIDE SEQUENCE [LARGE SCALE GENOMIC DNA]</scope>
    <source>
        <strain evidence="3 4">CBS 101986</strain>
    </source>
</reference>
<organism evidence="3 4">
    <name type="scientific">Psilocybe cf. subviscida</name>
    <dbReference type="NCBI Taxonomy" id="2480587"/>
    <lineage>
        <taxon>Eukaryota</taxon>
        <taxon>Fungi</taxon>
        <taxon>Dikarya</taxon>
        <taxon>Basidiomycota</taxon>
        <taxon>Agaricomycotina</taxon>
        <taxon>Agaricomycetes</taxon>
        <taxon>Agaricomycetidae</taxon>
        <taxon>Agaricales</taxon>
        <taxon>Agaricineae</taxon>
        <taxon>Strophariaceae</taxon>
        <taxon>Psilocybe</taxon>
    </lineage>
</organism>
<dbReference type="EMBL" id="JAACJJ010000031">
    <property type="protein sequence ID" value="KAF5318047.1"/>
    <property type="molecule type" value="Genomic_DNA"/>
</dbReference>
<dbReference type="Proteomes" id="UP000567179">
    <property type="component" value="Unassembled WGS sequence"/>
</dbReference>
<evidence type="ECO:0000313" key="3">
    <source>
        <dbReference type="EMBL" id="KAF5318047.1"/>
    </source>
</evidence>
<dbReference type="OrthoDB" id="3068110at2759"/>
<feature type="transmembrane region" description="Helical" evidence="2">
    <location>
        <begin position="310"/>
        <end position="331"/>
    </location>
</feature>